<dbReference type="PANTHER" id="PTHR38031:SF1">
    <property type="entry name" value="SULFUR CARRIER PROTEIN CYSO"/>
    <property type="match status" value="1"/>
</dbReference>
<organism evidence="2 3">
    <name type="scientific">Natronocalculus amylovorans</name>
    <dbReference type="NCBI Taxonomy" id="2917812"/>
    <lineage>
        <taxon>Archaea</taxon>
        <taxon>Methanobacteriati</taxon>
        <taxon>Methanobacteriota</taxon>
        <taxon>Stenosarchaea group</taxon>
        <taxon>Halobacteria</taxon>
        <taxon>Halobacteriales</taxon>
        <taxon>Haloferacaceae</taxon>
        <taxon>Natronocalculus</taxon>
    </lineage>
</organism>
<evidence type="ECO:0000313" key="3">
    <source>
        <dbReference type="Proteomes" id="UP001203207"/>
    </source>
</evidence>
<evidence type="ECO:0000256" key="1">
    <source>
        <dbReference type="SAM" id="MobiDB-lite"/>
    </source>
</evidence>
<dbReference type="Proteomes" id="UP001203207">
    <property type="component" value="Unassembled WGS sequence"/>
</dbReference>
<reference evidence="2" key="1">
    <citation type="journal article" date="2022" name="Syst. Appl. Microbiol.">
        <title>Natronocalculus amylovorans gen. nov., sp. nov., and Natranaeroarchaeum aerophilus sp. nov., dominant culturable amylolytic natronoarchaea from hypersaline soda lakes in southwestern Siberia.</title>
        <authorList>
            <person name="Sorokin D.Y."/>
            <person name="Elcheninov A.G."/>
            <person name="Khizhniak T.V."/>
            <person name="Koenen M."/>
            <person name="Bale N.J."/>
            <person name="Damste J.S.S."/>
            <person name="Kublanov I.V."/>
        </authorList>
    </citation>
    <scope>NUCLEOTIDE SEQUENCE</scope>
    <source>
        <strain evidence="2">AArc-St2</strain>
    </source>
</reference>
<dbReference type="EMBL" id="JAKRVX010000002">
    <property type="protein sequence ID" value="MCL9816688.1"/>
    <property type="molecule type" value="Genomic_DNA"/>
</dbReference>
<proteinExistence type="predicted"/>
<keyword evidence="3" id="KW-1185">Reference proteome</keyword>
<dbReference type="Pfam" id="PF02597">
    <property type="entry name" value="ThiS"/>
    <property type="match status" value="1"/>
</dbReference>
<comment type="caution">
    <text evidence="2">The sequence shown here is derived from an EMBL/GenBank/DDBJ whole genome shotgun (WGS) entry which is preliminary data.</text>
</comment>
<dbReference type="SUPFAM" id="SSF54285">
    <property type="entry name" value="MoaD/ThiS"/>
    <property type="match status" value="1"/>
</dbReference>
<dbReference type="AlphaFoldDB" id="A0AAE3K856"/>
<dbReference type="InterPro" id="IPR012675">
    <property type="entry name" value="Beta-grasp_dom_sf"/>
</dbReference>
<dbReference type="CDD" id="cd17040">
    <property type="entry name" value="Ubl_MoaD_like"/>
    <property type="match status" value="1"/>
</dbReference>
<sequence>MDVTVYGPLRSAIGGKETTLQFSGGTVDDAIDTLVSEFPRAAQYLYGADNDLRPSVRISVNGDRVESGDQCPSDASIKIMPAVQGGSR</sequence>
<gene>
    <name evidence="2" type="ORF">AArcSt2_06995</name>
</gene>
<name>A0AAE3K856_9EURY</name>
<feature type="region of interest" description="Disordered" evidence="1">
    <location>
        <begin position="63"/>
        <end position="88"/>
    </location>
</feature>
<reference evidence="2" key="2">
    <citation type="submission" date="2022-02" db="EMBL/GenBank/DDBJ databases">
        <authorList>
            <person name="Elcheninov A.G."/>
            <person name="Sorokin D.Y."/>
            <person name="Kublanov I.V."/>
        </authorList>
    </citation>
    <scope>NUCLEOTIDE SEQUENCE</scope>
    <source>
        <strain evidence="2">AArc-St2</strain>
    </source>
</reference>
<dbReference type="PANTHER" id="PTHR38031">
    <property type="entry name" value="SULFUR CARRIER PROTEIN SLR0821-RELATED"/>
    <property type="match status" value="1"/>
</dbReference>
<dbReference type="InterPro" id="IPR016155">
    <property type="entry name" value="Mopterin_synth/thiamin_S_b"/>
</dbReference>
<dbReference type="RefSeq" id="WP_174652156.1">
    <property type="nucleotide sequence ID" value="NZ_JAKRVX010000002.1"/>
</dbReference>
<dbReference type="InterPro" id="IPR003749">
    <property type="entry name" value="ThiS/MoaD-like"/>
</dbReference>
<dbReference type="Gene3D" id="3.10.20.30">
    <property type="match status" value="1"/>
</dbReference>
<accession>A0AAE3K856</accession>
<dbReference type="InterPro" id="IPR052045">
    <property type="entry name" value="Sulfur_Carrier/Prot_Modifier"/>
</dbReference>
<evidence type="ECO:0000313" key="2">
    <source>
        <dbReference type="EMBL" id="MCL9816688.1"/>
    </source>
</evidence>
<protein>
    <submittedName>
        <fullName evidence="2">MoaD/ThiS family protein</fullName>
    </submittedName>
</protein>